<dbReference type="Gene3D" id="3.80.10.10">
    <property type="entry name" value="Ribonuclease Inhibitor"/>
    <property type="match status" value="1"/>
</dbReference>
<organism evidence="2 3">
    <name type="scientific">Lentinula raphanica</name>
    <dbReference type="NCBI Taxonomy" id="153919"/>
    <lineage>
        <taxon>Eukaryota</taxon>
        <taxon>Fungi</taxon>
        <taxon>Dikarya</taxon>
        <taxon>Basidiomycota</taxon>
        <taxon>Agaricomycotina</taxon>
        <taxon>Agaricomycetes</taxon>
        <taxon>Agaricomycetidae</taxon>
        <taxon>Agaricales</taxon>
        <taxon>Marasmiineae</taxon>
        <taxon>Omphalotaceae</taxon>
        <taxon>Lentinula</taxon>
    </lineage>
</organism>
<accession>A0AA38PJE2</accession>
<proteinExistence type="predicted"/>
<dbReference type="Proteomes" id="UP001163846">
    <property type="component" value="Unassembled WGS sequence"/>
</dbReference>
<evidence type="ECO:0000256" key="1">
    <source>
        <dbReference type="SAM" id="MobiDB-lite"/>
    </source>
</evidence>
<name>A0AA38PJE2_9AGAR</name>
<evidence type="ECO:0000313" key="2">
    <source>
        <dbReference type="EMBL" id="KAJ3843591.1"/>
    </source>
</evidence>
<dbReference type="AlphaFoldDB" id="A0AA38PJE2"/>
<dbReference type="EMBL" id="MU805972">
    <property type="protein sequence ID" value="KAJ3843591.1"/>
    <property type="molecule type" value="Genomic_DNA"/>
</dbReference>
<dbReference type="PROSITE" id="PS51450">
    <property type="entry name" value="LRR"/>
    <property type="match status" value="1"/>
</dbReference>
<protein>
    <submittedName>
        <fullName evidence="2">Uncharacterized protein</fullName>
    </submittedName>
</protein>
<keyword evidence="3" id="KW-1185">Reference proteome</keyword>
<evidence type="ECO:0000313" key="3">
    <source>
        <dbReference type="Proteomes" id="UP001163846"/>
    </source>
</evidence>
<gene>
    <name evidence="2" type="ORF">F5878DRAFT_256749</name>
</gene>
<dbReference type="InterPro" id="IPR032675">
    <property type="entry name" value="LRR_dom_sf"/>
</dbReference>
<sequence length="546" mass="61896">MIPSLPAELVVEIGERTPRLATKKNLRLTCSFLADVFKPHVLSTVKLDISLGNTESGFNLLETLVEDSQSAQSTLCKHVRALHIYSLSPSYRLTEPDADPTVDDRQKHRSSKFWHSPKTDSHTLLTPEQRLQLLLGPALKALHHLNTLRWCWELKDYVWTYHTIMATIADSPLCNNLIEFSLLHSGSVIMPGGGKIPSLNLPNLRKLYLRGNRISEVTFHDILPAYDSLNTLHIYRRGPYPPLLTDNVPATISDLGLNGWVINVPRIIHGNLTSLDLGETLEYINTEFDNAQYFTREDAFNSLWNALRQESIHLRSLAVPFRITTTLLDYLASYSGLESLAFNRNSRDWSVGDCFDLAPRFYKDVLPMHRNTLTKLSLTPEFEDKWCFGEENIKHFAIMHQLRNLSVGVLTRGLDPDPLELPEHSVFRTDGFLPNSVHLLLGMISSSLPNLEKLFIMKAVGFDSLGDSSVTTKHNESIKRRLHASVQSFGRSPDGLQESDLFRWVDVYVEDEIVMIKEGLESESHKKGKKYGLETLQKFAKKLGVN</sequence>
<comment type="caution">
    <text evidence="2">The sequence shown here is derived from an EMBL/GenBank/DDBJ whole genome shotgun (WGS) entry which is preliminary data.</text>
</comment>
<reference evidence="2" key="1">
    <citation type="submission" date="2022-08" db="EMBL/GenBank/DDBJ databases">
        <authorList>
            <consortium name="DOE Joint Genome Institute"/>
            <person name="Min B."/>
            <person name="Riley R."/>
            <person name="Sierra-Patev S."/>
            <person name="Naranjo-Ortiz M."/>
            <person name="Looney B."/>
            <person name="Konkel Z."/>
            <person name="Slot J.C."/>
            <person name="Sakamoto Y."/>
            <person name="Steenwyk J.L."/>
            <person name="Rokas A."/>
            <person name="Carro J."/>
            <person name="Camarero S."/>
            <person name="Ferreira P."/>
            <person name="Molpeceres G."/>
            <person name="Ruiz-Duenas F.J."/>
            <person name="Serrano A."/>
            <person name="Henrissat B."/>
            <person name="Drula E."/>
            <person name="Hughes K.W."/>
            <person name="Mata J.L."/>
            <person name="Ishikawa N.K."/>
            <person name="Vargas-Isla R."/>
            <person name="Ushijima S."/>
            <person name="Smith C.A."/>
            <person name="Ahrendt S."/>
            <person name="Andreopoulos W."/>
            <person name="He G."/>
            <person name="Labutti K."/>
            <person name="Lipzen A."/>
            <person name="Ng V."/>
            <person name="Sandor L."/>
            <person name="Barry K."/>
            <person name="Martinez A.T."/>
            <person name="Xiao Y."/>
            <person name="Gibbons J.G."/>
            <person name="Terashima K."/>
            <person name="Hibbett D.S."/>
            <person name="Grigoriev I.V."/>
        </authorList>
    </citation>
    <scope>NUCLEOTIDE SEQUENCE</scope>
    <source>
        <strain evidence="2">TFB9207</strain>
    </source>
</reference>
<feature type="region of interest" description="Disordered" evidence="1">
    <location>
        <begin position="96"/>
        <end position="119"/>
    </location>
</feature>
<dbReference type="InterPro" id="IPR001611">
    <property type="entry name" value="Leu-rich_rpt"/>
</dbReference>